<keyword evidence="3 6" id="KW-0812">Transmembrane</keyword>
<evidence type="ECO:0000256" key="5">
    <source>
        <dbReference type="ARBA" id="ARBA00023136"/>
    </source>
</evidence>
<name>A0A2H0LZY5_9BACT</name>
<keyword evidence="4 6" id="KW-1133">Transmembrane helix</keyword>
<feature type="transmembrane region" description="Helical" evidence="6">
    <location>
        <begin position="69"/>
        <end position="88"/>
    </location>
</feature>
<sequence length="90" mass="9523">MDIKIFLATFSAIFLAELADKTQLVGIGMSAKSGKPVSVWLGSVCAYMLVTLFSVLVGSVLGKYMSPAIIKYCGASLFIIIGLLMLSGKI</sequence>
<feature type="transmembrane region" description="Helical" evidence="6">
    <location>
        <begin position="37"/>
        <end position="57"/>
    </location>
</feature>
<dbReference type="PANTHER" id="PTHR12608:SF1">
    <property type="entry name" value="TRANSMEMBRANE PROTEIN 165"/>
    <property type="match status" value="1"/>
</dbReference>
<protein>
    <recommendedName>
        <fullName evidence="6">GDT1 family protein</fullName>
    </recommendedName>
</protein>
<dbReference type="GO" id="GO:0046873">
    <property type="term" value="F:metal ion transmembrane transporter activity"/>
    <property type="evidence" value="ECO:0007669"/>
    <property type="project" value="InterPro"/>
</dbReference>
<dbReference type="PANTHER" id="PTHR12608">
    <property type="entry name" value="TRANSMEMBRANE PROTEIN HTP-1 RELATED"/>
    <property type="match status" value="1"/>
</dbReference>
<dbReference type="Proteomes" id="UP000229641">
    <property type="component" value="Unassembled WGS sequence"/>
</dbReference>
<dbReference type="InterPro" id="IPR001727">
    <property type="entry name" value="GDT1-like"/>
</dbReference>
<reference evidence="7 8" key="1">
    <citation type="submission" date="2017-09" db="EMBL/GenBank/DDBJ databases">
        <title>Depth-based differentiation of microbial function through sediment-hosted aquifers and enrichment of novel symbionts in the deep terrestrial subsurface.</title>
        <authorList>
            <person name="Probst A.J."/>
            <person name="Ladd B."/>
            <person name="Jarett J.K."/>
            <person name="Geller-Mcgrath D.E."/>
            <person name="Sieber C.M."/>
            <person name="Emerson J.B."/>
            <person name="Anantharaman K."/>
            <person name="Thomas B.C."/>
            <person name="Malmstrom R."/>
            <person name="Stieglmeier M."/>
            <person name="Klingl A."/>
            <person name="Woyke T."/>
            <person name="Ryan C.M."/>
            <person name="Banfield J.F."/>
        </authorList>
    </citation>
    <scope>NUCLEOTIDE SEQUENCE [LARGE SCALE GENOMIC DNA]</scope>
    <source>
        <strain evidence="7">CG11_big_fil_rev_8_21_14_0_20_42_13</strain>
    </source>
</reference>
<evidence type="ECO:0000256" key="3">
    <source>
        <dbReference type="ARBA" id="ARBA00022692"/>
    </source>
</evidence>
<dbReference type="Pfam" id="PF01169">
    <property type="entry name" value="GDT1"/>
    <property type="match status" value="1"/>
</dbReference>
<evidence type="ECO:0000256" key="1">
    <source>
        <dbReference type="ARBA" id="ARBA00004141"/>
    </source>
</evidence>
<dbReference type="GO" id="GO:0016020">
    <property type="term" value="C:membrane"/>
    <property type="evidence" value="ECO:0007669"/>
    <property type="project" value="UniProtKB-SubCell"/>
</dbReference>
<dbReference type="AlphaFoldDB" id="A0A2H0LZY5"/>
<gene>
    <name evidence="7" type="ORF">COV72_05230</name>
</gene>
<comment type="subcellular location">
    <subcellularLocation>
        <location evidence="1 6">Membrane</location>
        <topology evidence="1 6">Multi-pass membrane protein</topology>
    </subcellularLocation>
</comment>
<accession>A0A2H0LZY5</accession>
<evidence type="ECO:0000313" key="8">
    <source>
        <dbReference type="Proteomes" id="UP000229641"/>
    </source>
</evidence>
<organism evidence="7 8">
    <name type="scientific">Candidatus Ghiorseimicrobium undicola</name>
    <dbReference type="NCBI Taxonomy" id="1974746"/>
    <lineage>
        <taxon>Bacteria</taxon>
        <taxon>Pseudomonadati</taxon>
        <taxon>Candidatus Omnitrophota</taxon>
        <taxon>Candidatus Ghiorseimicrobium</taxon>
    </lineage>
</organism>
<proteinExistence type="inferred from homology"/>
<evidence type="ECO:0000313" key="7">
    <source>
        <dbReference type="EMBL" id="PIQ89045.1"/>
    </source>
</evidence>
<comment type="similarity">
    <text evidence="2 6">Belongs to the GDT1 family.</text>
</comment>
<evidence type="ECO:0000256" key="6">
    <source>
        <dbReference type="RuleBase" id="RU365102"/>
    </source>
</evidence>
<evidence type="ECO:0000256" key="2">
    <source>
        <dbReference type="ARBA" id="ARBA00009190"/>
    </source>
</evidence>
<comment type="caution">
    <text evidence="6">Lacks conserved residue(s) required for the propagation of feature annotation.</text>
</comment>
<comment type="caution">
    <text evidence="7">The sequence shown here is derived from an EMBL/GenBank/DDBJ whole genome shotgun (WGS) entry which is preliminary data.</text>
</comment>
<dbReference type="EMBL" id="PCWA01000075">
    <property type="protein sequence ID" value="PIQ89045.1"/>
    <property type="molecule type" value="Genomic_DNA"/>
</dbReference>
<evidence type="ECO:0000256" key="4">
    <source>
        <dbReference type="ARBA" id="ARBA00022989"/>
    </source>
</evidence>
<keyword evidence="5 6" id="KW-0472">Membrane</keyword>